<organism evidence="1 2">
    <name type="scientific">Mesorhizobium liriopis</name>
    <dbReference type="NCBI Taxonomy" id="2953882"/>
    <lineage>
        <taxon>Bacteria</taxon>
        <taxon>Pseudomonadati</taxon>
        <taxon>Pseudomonadota</taxon>
        <taxon>Alphaproteobacteria</taxon>
        <taxon>Hyphomicrobiales</taxon>
        <taxon>Phyllobacteriaceae</taxon>
        <taxon>Mesorhizobium</taxon>
    </lineage>
</organism>
<evidence type="ECO:0000313" key="2">
    <source>
        <dbReference type="Proteomes" id="UP001205906"/>
    </source>
</evidence>
<evidence type="ECO:0000313" key="1">
    <source>
        <dbReference type="EMBL" id="MCO6051742.1"/>
    </source>
</evidence>
<name>A0ABT1CAD3_9HYPH</name>
<comment type="caution">
    <text evidence="1">The sequence shown here is derived from an EMBL/GenBank/DDBJ whole genome shotgun (WGS) entry which is preliminary data.</text>
</comment>
<reference evidence="1 2" key="1">
    <citation type="submission" date="2022-06" db="EMBL/GenBank/DDBJ databases">
        <title>Mesorhizobium sp. strain RP14 Genome sequencing and assembly.</title>
        <authorList>
            <person name="Kim I."/>
        </authorList>
    </citation>
    <scope>NUCLEOTIDE SEQUENCE [LARGE SCALE GENOMIC DNA]</scope>
    <source>
        <strain evidence="2">RP14(2022)</strain>
    </source>
</reference>
<accession>A0ABT1CAD3</accession>
<evidence type="ECO:0008006" key="3">
    <source>
        <dbReference type="Google" id="ProtNLM"/>
    </source>
</evidence>
<dbReference type="Proteomes" id="UP001205906">
    <property type="component" value="Unassembled WGS sequence"/>
</dbReference>
<protein>
    <recommendedName>
        <fullName evidence="3">PD-(D/E)XK nuclease superfamily protein</fullName>
    </recommendedName>
</protein>
<dbReference type="RefSeq" id="WP_252821621.1">
    <property type="nucleotide sequence ID" value="NZ_JAMXQS010000009.1"/>
</dbReference>
<sequence length="290" mass="30843">MASSDAKPDLAFGAFAPVVALVRSVAFHEGVLLEGGLTHLCSLNPDLLVMASDCALPIVPAALAIIRRNGWKDLGGIQLSSEVHAKTTYTPDLLIVDQARHAALILDLKRGLHAYSETRLNRLRERMMATAMIAADWLHVEGKAPPVSQVGIAIIDGSNETSDHSKGIFGLSEIDTLIGVTGAGEAMANLRALFAARIQAAMEEACRAIVMPTPEPATASTTAMHADPCDPNASDHLDGDSMMEEGDLFVDGAHLPPHSRFSGGPTIRDRNDRRSAWRRVSVGFARAGPS</sequence>
<proteinExistence type="predicted"/>
<keyword evidence="2" id="KW-1185">Reference proteome</keyword>
<dbReference type="EMBL" id="JAMXQS010000009">
    <property type="protein sequence ID" value="MCO6051742.1"/>
    <property type="molecule type" value="Genomic_DNA"/>
</dbReference>
<gene>
    <name evidence="1" type="ORF">NGM99_18305</name>
</gene>